<accession>X2LJL7</accession>
<organism evidence="1">
    <name type="scientific">uncultured bacterium lac146</name>
    <dbReference type="NCBI Taxonomy" id="1447238"/>
    <lineage>
        <taxon>Bacteria</taxon>
        <taxon>environmental samples</taxon>
    </lineage>
</organism>
<reference evidence="1" key="1">
    <citation type="submission" date="2013-10" db="EMBL/GenBank/DDBJ databases">
        <title>Functional metagenomics reveals novel beta-galactosidases not predictable from gene sequences.</title>
        <authorList>
            <person name="Cheng J."/>
            <person name="Engel K."/>
            <person name="Romantsov T."/>
            <person name="Neufeld J.D."/>
            <person name="Rose D.R."/>
            <person name="Charles T.C."/>
        </authorList>
    </citation>
    <scope>NUCLEOTIDE SEQUENCE</scope>
</reference>
<dbReference type="AlphaFoldDB" id="X2LJL7"/>
<sequence>MRGRKWFSRQGVLVLNRTRTAQPEKTVVILGSAHGGAAMVGRVLMALGVHIDRRPESAHADAKLNRALGLGDFERVREIVAARDAAHRLWGWRYFSAVEYAGSGCPGVWTKHLRNPHVVAIFADPFVTASRQNVAMPSDIFPAMEDVVHHLHTQLTYLGRHNGPLLMCSHEKAKAAPESFVRALDAFLGLDAAASWPAAVSQIDRSTAGTPAESSSA</sequence>
<proteinExistence type="predicted"/>
<protein>
    <recommendedName>
        <fullName evidence="2">Sulfotransferase family protein</fullName>
    </recommendedName>
</protein>
<evidence type="ECO:0008006" key="2">
    <source>
        <dbReference type="Google" id="ProtNLM"/>
    </source>
</evidence>
<dbReference type="EMBL" id="KF796604">
    <property type="protein sequence ID" value="AHN97891.1"/>
    <property type="molecule type" value="Genomic_DNA"/>
</dbReference>
<evidence type="ECO:0000313" key="1">
    <source>
        <dbReference type="EMBL" id="AHN97891.1"/>
    </source>
</evidence>
<name>X2LJL7_9BACT</name>